<keyword evidence="3" id="KW-1003">Cell membrane</keyword>
<reference evidence="9 10" key="1">
    <citation type="submission" date="2018-06" db="EMBL/GenBank/DDBJ databases">
        <title>Extensive metabolic versatility and redundancy in microbially diverse, dynamic hydrothermal sediments.</title>
        <authorList>
            <person name="Dombrowski N."/>
            <person name="Teske A."/>
            <person name="Baker B.J."/>
        </authorList>
    </citation>
    <scope>NUCLEOTIDE SEQUENCE [LARGE SCALE GENOMIC DNA]</scope>
    <source>
        <strain evidence="9">B7_G13</strain>
    </source>
</reference>
<evidence type="ECO:0000256" key="7">
    <source>
        <dbReference type="RuleBase" id="RU363032"/>
    </source>
</evidence>
<evidence type="ECO:0000256" key="4">
    <source>
        <dbReference type="ARBA" id="ARBA00022692"/>
    </source>
</evidence>
<dbReference type="GO" id="GO:0055085">
    <property type="term" value="P:transmembrane transport"/>
    <property type="evidence" value="ECO:0007669"/>
    <property type="project" value="InterPro"/>
</dbReference>
<sequence length="277" mass="31124">MRVRRVKFYIGNTLIYCALGVALIIALFPIVWTLLTSFKTIGEYYTYPPIWIPRHPTLANYRYIIWTAGLSYLKNSLIIASFNTLLVLAIGIPAAYGIARFKIGGSNLSFWILSQRMFPPIAVIIPLFLLFKWLRLIDTHIALIITYFTFNTAFAVWLLTGFFEEFPRDIEEAAMVDGCSRGSAIMRIVLPLTAPGIVVTAIFCFIFSWNEFMFALILTRETAKTVTVQLAGFASPTQILWGEMSALVIIAIVPILVMALSVQRYLVRGLTFGAVKG</sequence>
<dbReference type="AlphaFoldDB" id="A0A662CYR7"/>
<evidence type="ECO:0000256" key="5">
    <source>
        <dbReference type="ARBA" id="ARBA00022989"/>
    </source>
</evidence>
<feature type="transmembrane region" description="Helical" evidence="7">
    <location>
        <begin position="12"/>
        <end position="35"/>
    </location>
</feature>
<dbReference type="PROSITE" id="PS50928">
    <property type="entry name" value="ABC_TM1"/>
    <property type="match status" value="1"/>
</dbReference>
<evidence type="ECO:0000256" key="2">
    <source>
        <dbReference type="ARBA" id="ARBA00022448"/>
    </source>
</evidence>
<dbReference type="PANTHER" id="PTHR32243">
    <property type="entry name" value="MALTOSE TRANSPORT SYSTEM PERMEASE-RELATED"/>
    <property type="match status" value="1"/>
</dbReference>
<dbReference type="SUPFAM" id="SSF161098">
    <property type="entry name" value="MetI-like"/>
    <property type="match status" value="1"/>
</dbReference>
<evidence type="ECO:0000256" key="6">
    <source>
        <dbReference type="ARBA" id="ARBA00023136"/>
    </source>
</evidence>
<proteinExistence type="inferred from homology"/>
<keyword evidence="2 7" id="KW-0813">Transport</keyword>
<accession>A0A662CYR7</accession>
<protein>
    <submittedName>
        <fullName evidence="9">Carbohydrate ABC transporter permease</fullName>
    </submittedName>
</protein>
<dbReference type="CDD" id="cd06261">
    <property type="entry name" value="TM_PBP2"/>
    <property type="match status" value="1"/>
</dbReference>
<dbReference type="EMBL" id="QMPY01000130">
    <property type="protein sequence ID" value="RLE06995.1"/>
    <property type="molecule type" value="Genomic_DNA"/>
</dbReference>
<dbReference type="InterPro" id="IPR035906">
    <property type="entry name" value="MetI-like_sf"/>
</dbReference>
<name>A0A662CYR7_UNCAE</name>
<dbReference type="Pfam" id="PF00528">
    <property type="entry name" value="BPD_transp_1"/>
    <property type="match status" value="1"/>
</dbReference>
<feature type="transmembrane region" description="Helical" evidence="7">
    <location>
        <begin position="140"/>
        <end position="163"/>
    </location>
</feature>
<dbReference type="Gene3D" id="1.10.3720.10">
    <property type="entry name" value="MetI-like"/>
    <property type="match status" value="1"/>
</dbReference>
<comment type="similarity">
    <text evidence="7">Belongs to the binding-protein-dependent transport system permease family.</text>
</comment>
<dbReference type="InterPro" id="IPR050901">
    <property type="entry name" value="BP-dep_ABC_trans_perm"/>
</dbReference>
<evidence type="ECO:0000313" key="9">
    <source>
        <dbReference type="EMBL" id="RLE06995.1"/>
    </source>
</evidence>
<dbReference type="PANTHER" id="PTHR32243:SF18">
    <property type="entry name" value="INNER MEMBRANE ABC TRANSPORTER PERMEASE PROTEIN YCJP"/>
    <property type="match status" value="1"/>
</dbReference>
<feature type="transmembrane region" description="Helical" evidence="7">
    <location>
        <begin position="77"/>
        <end position="96"/>
    </location>
</feature>
<dbReference type="Proteomes" id="UP000277457">
    <property type="component" value="Unassembled WGS sequence"/>
</dbReference>
<organism evidence="9 10">
    <name type="scientific">Aerophobetes bacterium</name>
    <dbReference type="NCBI Taxonomy" id="2030807"/>
    <lineage>
        <taxon>Bacteria</taxon>
        <taxon>Candidatus Aerophobota</taxon>
    </lineage>
</organism>
<evidence type="ECO:0000256" key="1">
    <source>
        <dbReference type="ARBA" id="ARBA00004651"/>
    </source>
</evidence>
<keyword evidence="6 7" id="KW-0472">Membrane</keyword>
<evidence type="ECO:0000259" key="8">
    <source>
        <dbReference type="PROSITE" id="PS50928"/>
    </source>
</evidence>
<feature type="transmembrane region" description="Helical" evidence="7">
    <location>
        <begin position="184"/>
        <end position="209"/>
    </location>
</feature>
<comment type="caution">
    <text evidence="9">The sequence shown here is derived from an EMBL/GenBank/DDBJ whole genome shotgun (WGS) entry which is preliminary data.</text>
</comment>
<comment type="subcellular location">
    <subcellularLocation>
        <location evidence="1 7">Cell membrane</location>
        <topology evidence="1 7">Multi-pass membrane protein</topology>
    </subcellularLocation>
</comment>
<feature type="transmembrane region" description="Helical" evidence="7">
    <location>
        <begin position="239"/>
        <end position="260"/>
    </location>
</feature>
<gene>
    <name evidence="9" type="ORF">DRZ78_03740</name>
</gene>
<evidence type="ECO:0000256" key="3">
    <source>
        <dbReference type="ARBA" id="ARBA00022475"/>
    </source>
</evidence>
<keyword evidence="4 7" id="KW-0812">Transmembrane</keyword>
<keyword evidence="5 7" id="KW-1133">Transmembrane helix</keyword>
<evidence type="ECO:0000313" key="10">
    <source>
        <dbReference type="Proteomes" id="UP000277457"/>
    </source>
</evidence>
<feature type="domain" description="ABC transmembrane type-1" evidence="8">
    <location>
        <begin position="73"/>
        <end position="262"/>
    </location>
</feature>
<dbReference type="InterPro" id="IPR000515">
    <property type="entry name" value="MetI-like"/>
</dbReference>
<feature type="transmembrane region" description="Helical" evidence="7">
    <location>
        <begin position="117"/>
        <end position="134"/>
    </location>
</feature>
<dbReference type="GO" id="GO:0005886">
    <property type="term" value="C:plasma membrane"/>
    <property type="evidence" value="ECO:0007669"/>
    <property type="project" value="UniProtKB-SubCell"/>
</dbReference>